<reference evidence="1" key="2">
    <citation type="submission" date="2020-11" db="EMBL/GenBank/DDBJ databases">
        <authorList>
            <person name="McCartney M.A."/>
            <person name="Auch B."/>
            <person name="Kono T."/>
            <person name="Mallez S."/>
            <person name="Becker A."/>
            <person name="Gohl D.M."/>
            <person name="Silverstein K.A.T."/>
            <person name="Koren S."/>
            <person name="Bechman K.B."/>
            <person name="Herman A."/>
            <person name="Abrahante J.E."/>
            <person name="Garbe J."/>
        </authorList>
    </citation>
    <scope>NUCLEOTIDE SEQUENCE</scope>
    <source>
        <strain evidence="1">Duluth1</strain>
        <tissue evidence="1">Whole animal</tissue>
    </source>
</reference>
<sequence length="57" mass="6250">MAENFNHRPNVENLGPVENGLVRWAVGFRNTGTFQEFPTNDSGIPDGGLVDCHHVVS</sequence>
<name>A0A9D3Y463_DREPO</name>
<dbReference type="AlphaFoldDB" id="A0A9D3Y463"/>
<gene>
    <name evidence="1" type="ORF">DPMN_191679</name>
</gene>
<dbReference type="EMBL" id="JAIWYP010000032">
    <property type="protein sequence ID" value="KAH3691643.1"/>
    <property type="molecule type" value="Genomic_DNA"/>
</dbReference>
<comment type="caution">
    <text evidence="1">The sequence shown here is derived from an EMBL/GenBank/DDBJ whole genome shotgun (WGS) entry which is preliminary data.</text>
</comment>
<reference evidence="1" key="1">
    <citation type="journal article" date="2019" name="bioRxiv">
        <title>The Genome of the Zebra Mussel, Dreissena polymorpha: A Resource for Invasive Species Research.</title>
        <authorList>
            <person name="McCartney M.A."/>
            <person name="Auch B."/>
            <person name="Kono T."/>
            <person name="Mallez S."/>
            <person name="Zhang Y."/>
            <person name="Obille A."/>
            <person name="Becker A."/>
            <person name="Abrahante J.E."/>
            <person name="Garbe J."/>
            <person name="Badalamenti J.P."/>
            <person name="Herman A."/>
            <person name="Mangelson H."/>
            <person name="Liachko I."/>
            <person name="Sullivan S."/>
            <person name="Sone E.D."/>
            <person name="Koren S."/>
            <person name="Silverstein K.A.T."/>
            <person name="Beckman K.B."/>
            <person name="Gohl D.M."/>
        </authorList>
    </citation>
    <scope>NUCLEOTIDE SEQUENCE</scope>
    <source>
        <strain evidence="1">Duluth1</strain>
        <tissue evidence="1">Whole animal</tissue>
    </source>
</reference>
<organism evidence="1 2">
    <name type="scientific">Dreissena polymorpha</name>
    <name type="common">Zebra mussel</name>
    <name type="synonym">Mytilus polymorpha</name>
    <dbReference type="NCBI Taxonomy" id="45954"/>
    <lineage>
        <taxon>Eukaryota</taxon>
        <taxon>Metazoa</taxon>
        <taxon>Spiralia</taxon>
        <taxon>Lophotrochozoa</taxon>
        <taxon>Mollusca</taxon>
        <taxon>Bivalvia</taxon>
        <taxon>Autobranchia</taxon>
        <taxon>Heteroconchia</taxon>
        <taxon>Euheterodonta</taxon>
        <taxon>Imparidentia</taxon>
        <taxon>Neoheterodontei</taxon>
        <taxon>Myida</taxon>
        <taxon>Dreissenoidea</taxon>
        <taxon>Dreissenidae</taxon>
        <taxon>Dreissena</taxon>
    </lineage>
</organism>
<dbReference type="Proteomes" id="UP000828390">
    <property type="component" value="Unassembled WGS sequence"/>
</dbReference>
<evidence type="ECO:0000313" key="2">
    <source>
        <dbReference type="Proteomes" id="UP000828390"/>
    </source>
</evidence>
<proteinExistence type="predicted"/>
<evidence type="ECO:0000313" key="1">
    <source>
        <dbReference type="EMBL" id="KAH3691643.1"/>
    </source>
</evidence>
<keyword evidence="2" id="KW-1185">Reference proteome</keyword>
<protein>
    <submittedName>
        <fullName evidence="1">Uncharacterized protein</fullName>
    </submittedName>
</protein>
<accession>A0A9D3Y463</accession>